<dbReference type="RefSeq" id="WP_060190511.1">
    <property type="nucleotide sequence ID" value="NZ_LPJS01000058.1"/>
</dbReference>
<proteinExistence type="predicted"/>
<protein>
    <submittedName>
        <fullName evidence="1">Uncharacterized protein</fullName>
    </submittedName>
</protein>
<organism evidence="1 2">
    <name type="scientific">Burkholderia diffusa</name>
    <dbReference type="NCBI Taxonomy" id="488732"/>
    <lineage>
        <taxon>Bacteria</taxon>
        <taxon>Pseudomonadati</taxon>
        <taxon>Pseudomonadota</taxon>
        <taxon>Betaproteobacteria</taxon>
        <taxon>Burkholderiales</taxon>
        <taxon>Burkholderiaceae</taxon>
        <taxon>Burkholderia</taxon>
        <taxon>Burkholderia cepacia complex</taxon>
    </lineage>
</organism>
<dbReference type="EMBL" id="LPJV01000039">
    <property type="protein sequence ID" value="KWF50192.1"/>
    <property type="molecule type" value="Genomic_DNA"/>
</dbReference>
<comment type="caution">
    <text evidence="1">The sequence shown here is derived from an EMBL/GenBank/DDBJ whole genome shotgun (WGS) entry which is preliminary data.</text>
</comment>
<name>A0AAW3PCQ6_9BURK</name>
<accession>A0AAW3PCQ6</accession>
<evidence type="ECO:0000313" key="1">
    <source>
        <dbReference type="EMBL" id="KWF50192.1"/>
    </source>
</evidence>
<gene>
    <name evidence="1" type="ORF">WL88_21295</name>
</gene>
<evidence type="ECO:0000313" key="2">
    <source>
        <dbReference type="Proteomes" id="UP000063236"/>
    </source>
</evidence>
<dbReference type="Proteomes" id="UP000063236">
    <property type="component" value="Unassembled WGS sequence"/>
</dbReference>
<sequence>MLAYVFLNWYDCECARIRNLRLECRLILMSAREYLWWHGQPSRHIVSLRVANFGLNGYSYFDSKLVSLRRHFPLEYSLPSHNIFMRPAHSKAPRKT</sequence>
<dbReference type="AlphaFoldDB" id="A0AAW3PCQ6"/>
<reference evidence="1 2" key="1">
    <citation type="submission" date="2015-11" db="EMBL/GenBank/DDBJ databases">
        <title>Expanding the genomic diversity of Burkholderia species for the development of highly accurate diagnostics.</title>
        <authorList>
            <person name="Sahl J."/>
            <person name="Keim P."/>
            <person name="Wagner D."/>
        </authorList>
    </citation>
    <scope>NUCLEOTIDE SEQUENCE [LARGE SCALE GENOMIC DNA]</scope>
    <source>
        <strain evidence="1 2">MSMB378WGS</strain>
    </source>
</reference>